<dbReference type="GO" id="GO:0015031">
    <property type="term" value="P:protein transport"/>
    <property type="evidence" value="ECO:0007669"/>
    <property type="project" value="UniProtKB-KW"/>
</dbReference>
<dbReference type="AlphaFoldDB" id="A0A849L6T8"/>
<evidence type="ECO:0000256" key="6">
    <source>
        <dbReference type="ARBA" id="ARBA00023136"/>
    </source>
</evidence>
<comment type="similarity">
    <text evidence="2 7">Belongs to the ExbD/TolR family.</text>
</comment>
<evidence type="ECO:0000256" key="4">
    <source>
        <dbReference type="ARBA" id="ARBA00022692"/>
    </source>
</evidence>
<dbReference type="PANTHER" id="PTHR30558:SF3">
    <property type="entry name" value="BIOPOLYMER TRANSPORT PROTEIN EXBD-RELATED"/>
    <property type="match status" value="1"/>
</dbReference>
<evidence type="ECO:0000256" key="1">
    <source>
        <dbReference type="ARBA" id="ARBA00004162"/>
    </source>
</evidence>
<evidence type="ECO:0000256" key="3">
    <source>
        <dbReference type="ARBA" id="ARBA00022475"/>
    </source>
</evidence>
<dbReference type="EMBL" id="JABFBC010000006">
    <property type="protein sequence ID" value="NNU82149.1"/>
    <property type="molecule type" value="Genomic_DNA"/>
</dbReference>
<evidence type="ECO:0000256" key="7">
    <source>
        <dbReference type="RuleBase" id="RU003879"/>
    </source>
</evidence>
<dbReference type="Proteomes" id="UP000572377">
    <property type="component" value="Unassembled WGS sequence"/>
</dbReference>
<evidence type="ECO:0000256" key="2">
    <source>
        <dbReference type="ARBA" id="ARBA00005811"/>
    </source>
</evidence>
<keyword evidence="5" id="KW-1133">Transmembrane helix</keyword>
<dbReference type="InterPro" id="IPR003400">
    <property type="entry name" value="ExbD"/>
</dbReference>
<evidence type="ECO:0000313" key="9">
    <source>
        <dbReference type="Proteomes" id="UP000572377"/>
    </source>
</evidence>
<dbReference type="GO" id="GO:0005886">
    <property type="term" value="C:plasma membrane"/>
    <property type="evidence" value="ECO:0007669"/>
    <property type="project" value="UniProtKB-SubCell"/>
</dbReference>
<name>A0A849L6T8_9RHOB</name>
<keyword evidence="9" id="KW-1185">Reference proteome</keyword>
<protein>
    <submittedName>
        <fullName evidence="8">Biopolymer transporter ExbD</fullName>
    </submittedName>
</protein>
<comment type="subcellular location">
    <subcellularLocation>
        <location evidence="1">Cell membrane</location>
        <topology evidence="1">Single-pass membrane protein</topology>
    </subcellularLocation>
    <subcellularLocation>
        <location evidence="7">Cell membrane</location>
        <topology evidence="7">Single-pass type II membrane protein</topology>
    </subcellularLocation>
</comment>
<reference evidence="8 9" key="1">
    <citation type="submission" date="2020-05" db="EMBL/GenBank/DDBJ databases">
        <title>Gimesia benthica sp. nov., a novel planctomycete isolated from a deep-sea water sample of the Northwest Indian Ocean.</title>
        <authorList>
            <person name="Wang J."/>
            <person name="Ruan C."/>
            <person name="Song L."/>
            <person name="Zhu Y."/>
            <person name="Li A."/>
            <person name="Zheng X."/>
            <person name="Wang L."/>
            <person name="Lu Z."/>
            <person name="Huang Y."/>
            <person name="Du W."/>
            <person name="Zhou Y."/>
            <person name="Huang L."/>
            <person name="Dai X."/>
        </authorList>
    </citation>
    <scope>NUCLEOTIDE SEQUENCE [LARGE SCALE GENOMIC DNA]</scope>
    <source>
        <strain evidence="8 9">YYQ-30</strain>
    </source>
</reference>
<comment type="caution">
    <text evidence="8">The sequence shown here is derived from an EMBL/GenBank/DDBJ whole genome shotgun (WGS) entry which is preliminary data.</text>
</comment>
<dbReference type="PANTHER" id="PTHR30558">
    <property type="entry name" value="EXBD MEMBRANE COMPONENT OF PMF-DRIVEN MACROMOLECULE IMPORT SYSTEM"/>
    <property type="match status" value="1"/>
</dbReference>
<sequence length="127" mass="14072">MFDFDVPRRPRRPSLTPMIDVVFLLLVFFMLASRFGLDLQLPLNLAGGVNADEYEGPPRLVDVLPKDLRLNGVAVRAQDLATSLENLTATPQDTIILRPRDDASLQRVVEVMEALAAAGFSRLVLVE</sequence>
<dbReference type="RefSeq" id="WP_171327008.1">
    <property type="nucleotide sequence ID" value="NZ_JABFBC010000006.1"/>
</dbReference>
<keyword evidence="3" id="KW-1003">Cell membrane</keyword>
<keyword evidence="7" id="KW-0813">Transport</keyword>
<gene>
    <name evidence="8" type="ORF">HMH01_17060</name>
</gene>
<dbReference type="Gene3D" id="3.30.420.270">
    <property type="match status" value="1"/>
</dbReference>
<evidence type="ECO:0000256" key="5">
    <source>
        <dbReference type="ARBA" id="ARBA00022989"/>
    </source>
</evidence>
<evidence type="ECO:0000313" key="8">
    <source>
        <dbReference type="EMBL" id="NNU82149.1"/>
    </source>
</evidence>
<keyword evidence="7" id="KW-0653">Protein transport</keyword>
<dbReference type="Pfam" id="PF02472">
    <property type="entry name" value="ExbD"/>
    <property type="match status" value="1"/>
</dbReference>
<keyword evidence="6" id="KW-0472">Membrane</keyword>
<organism evidence="8 9">
    <name type="scientific">Halovulum dunhuangense</name>
    <dbReference type="NCBI Taxonomy" id="1505036"/>
    <lineage>
        <taxon>Bacteria</taxon>
        <taxon>Pseudomonadati</taxon>
        <taxon>Pseudomonadota</taxon>
        <taxon>Alphaproteobacteria</taxon>
        <taxon>Rhodobacterales</taxon>
        <taxon>Paracoccaceae</taxon>
        <taxon>Halovulum</taxon>
    </lineage>
</organism>
<dbReference type="GO" id="GO:0022857">
    <property type="term" value="F:transmembrane transporter activity"/>
    <property type="evidence" value="ECO:0007669"/>
    <property type="project" value="InterPro"/>
</dbReference>
<keyword evidence="4 7" id="KW-0812">Transmembrane</keyword>
<proteinExistence type="inferred from homology"/>
<accession>A0A849L6T8</accession>